<evidence type="ECO:0000313" key="1">
    <source>
        <dbReference type="EMBL" id="MCF2531007.1"/>
    </source>
</evidence>
<protein>
    <submittedName>
        <fullName evidence="1">Nucleotidyl transferase AbiEii/AbiGii toxin family protein</fullName>
    </submittedName>
</protein>
<gene>
    <name evidence="1" type="ORF">LZ495_27860</name>
</gene>
<dbReference type="InterPro" id="IPR014942">
    <property type="entry name" value="AbiEii"/>
</dbReference>
<dbReference type="RefSeq" id="WP_235055675.1">
    <property type="nucleotide sequence ID" value="NZ_JAKFHA010000020.1"/>
</dbReference>
<dbReference type="Pfam" id="PF08843">
    <property type="entry name" value="AbiEii"/>
    <property type="match status" value="1"/>
</dbReference>
<keyword evidence="1" id="KW-0808">Transferase</keyword>
<name>A0AA41Q4G1_9ACTN</name>
<dbReference type="AlphaFoldDB" id="A0AA41Q4G1"/>
<keyword evidence="2" id="KW-1185">Reference proteome</keyword>
<evidence type="ECO:0000313" key="2">
    <source>
        <dbReference type="Proteomes" id="UP001165378"/>
    </source>
</evidence>
<reference evidence="1" key="1">
    <citation type="submission" date="2022-01" db="EMBL/GenBank/DDBJ databases">
        <title>Genome-Based Taxonomic Classification of the Phylum Actinobacteria.</title>
        <authorList>
            <person name="Gao Y."/>
        </authorList>
    </citation>
    <scope>NUCLEOTIDE SEQUENCE</scope>
    <source>
        <strain evidence="1">KLBMP 8922</strain>
    </source>
</reference>
<dbReference type="Proteomes" id="UP001165378">
    <property type="component" value="Unassembled WGS sequence"/>
</dbReference>
<sequence>MAEEHMVTEWDASDWEAWSASVACPTEPQDDSSPTVGYWDVPDEDADGFHAELLARRRQLRRQALDDMLAAVADSRWADHLVLRGSILLKGWYGDAAREPADLDFVVTPHTWLPAEPRSTRMLDDIAAAAAAVAAARGVVRIDGDAARREEVWSYDRAPGMRLMLPWDAWHAEEPFAGAIRLDFVFKEPLPEEPRPTAVSARGAGDTCRLLAATPEQSLAWKLLWMMTDQRPDGKDLYDAMLLAEATPLPLDLLMRTLVATDPQWAGRRFEPKALFRARPDVRGFRESNPEITDSTESLGRRLAAALAPTFAESAVVPPGDGYTRRVRYLGSWIARARELLRDEGVEAVLVYLSEESVEPAEAVVILREAVGADRCTVADATATLIEFLARVTYREFPAFSHLAALAENALTTLRQTV</sequence>
<dbReference type="EMBL" id="JAKFHA010000020">
    <property type="protein sequence ID" value="MCF2531007.1"/>
    <property type="molecule type" value="Genomic_DNA"/>
</dbReference>
<accession>A0AA41Q4G1</accession>
<comment type="caution">
    <text evidence="1">The sequence shown here is derived from an EMBL/GenBank/DDBJ whole genome shotgun (WGS) entry which is preliminary data.</text>
</comment>
<organism evidence="1 2">
    <name type="scientific">Yinghuangia soli</name>
    <dbReference type="NCBI Taxonomy" id="2908204"/>
    <lineage>
        <taxon>Bacteria</taxon>
        <taxon>Bacillati</taxon>
        <taxon>Actinomycetota</taxon>
        <taxon>Actinomycetes</taxon>
        <taxon>Kitasatosporales</taxon>
        <taxon>Streptomycetaceae</taxon>
        <taxon>Yinghuangia</taxon>
    </lineage>
</organism>
<proteinExistence type="predicted"/>
<dbReference type="GO" id="GO:0016740">
    <property type="term" value="F:transferase activity"/>
    <property type="evidence" value="ECO:0007669"/>
    <property type="project" value="UniProtKB-KW"/>
</dbReference>